<reference evidence="1 2" key="1">
    <citation type="submission" date="2018-11" db="EMBL/GenBank/DDBJ databases">
        <title>Genomic Encyclopedia of Type Strains, Phase IV (KMG-IV): sequencing the most valuable type-strain genomes for metagenomic binning, comparative biology and taxonomic classification.</title>
        <authorList>
            <person name="Goeker M."/>
        </authorList>
    </citation>
    <scope>NUCLEOTIDE SEQUENCE [LARGE SCALE GENOMIC DNA]</scope>
    <source>
        <strain evidence="1 2">DSM 100316</strain>
    </source>
</reference>
<organism evidence="1 2">
    <name type="scientific">Sinobacterium caligoides</name>
    <dbReference type="NCBI Taxonomy" id="933926"/>
    <lineage>
        <taxon>Bacteria</taxon>
        <taxon>Pseudomonadati</taxon>
        <taxon>Pseudomonadota</taxon>
        <taxon>Gammaproteobacteria</taxon>
        <taxon>Cellvibrionales</taxon>
        <taxon>Spongiibacteraceae</taxon>
        <taxon>Sinobacterium</taxon>
    </lineage>
</organism>
<comment type="caution">
    <text evidence="1">The sequence shown here is derived from an EMBL/GenBank/DDBJ whole genome shotgun (WGS) entry which is preliminary data.</text>
</comment>
<dbReference type="Gene3D" id="3.10.640.10">
    <property type="entry name" value="Restriction endonuclease-like alpha-beta roll domain"/>
    <property type="match status" value="1"/>
</dbReference>
<dbReference type="Proteomes" id="UP000275394">
    <property type="component" value="Unassembled WGS sequence"/>
</dbReference>
<dbReference type="InterPro" id="IPR038590">
    <property type="entry name" value="YaeQ_sf"/>
</dbReference>
<gene>
    <name evidence="1" type="ORF">EDC56_0310</name>
</gene>
<dbReference type="PANTHER" id="PTHR38784">
    <property type="entry name" value="SUCROSE PHOSPHORYLASE"/>
    <property type="match status" value="1"/>
</dbReference>
<keyword evidence="2" id="KW-1185">Reference proteome</keyword>
<accession>A0A3N2DYF4</accession>
<dbReference type="RefSeq" id="WP_123710768.1">
    <property type="nucleotide sequence ID" value="NZ_RKHR01000003.1"/>
</dbReference>
<evidence type="ECO:0000313" key="1">
    <source>
        <dbReference type="EMBL" id="ROS04797.1"/>
    </source>
</evidence>
<sequence length="181" mass="20649">MALKSTVYKIQLQVSDMNRHYYAEHHLSVACHPSESLLRMLTRIIVFGLNADEKLTFGRGLSEVDDAPLWLKDDTGEVKLWIEVGSPSVDRMMWLRGKSDTYANYSYQESSRVWWAKHGAELSVLDKCEYYLLPEALLKTLTGGIKRQMKIGLLVTDDTIMLTGDLEAEFLLEKMDSLEIG</sequence>
<dbReference type="InterPro" id="IPR009822">
    <property type="entry name" value="YaeQ"/>
</dbReference>
<dbReference type="OrthoDB" id="5293309at2"/>
<dbReference type="SMART" id="SM01322">
    <property type="entry name" value="YaeQ"/>
    <property type="match status" value="1"/>
</dbReference>
<dbReference type="Pfam" id="PF07152">
    <property type="entry name" value="YaeQ"/>
    <property type="match status" value="1"/>
</dbReference>
<protein>
    <submittedName>
        <fullName evidence="1">Uncharacterized protein YaeQ</fullName>
    </submittedName>
</protein>
<proteinExistence type="predicted"/>
<name>A0A3N2DYF4_9GAMM</name>
<dbReference type="AlphaFoldDB" id="A0A3N2DYF4"/>
<dbReference type="PANTHER" id="PTHR38784:SF1">
    <property type="entry name" value="SUCROSE PHOSPHORYLASE"/>
    <property type="match status" value="1"/>
</dbReference>
<evidence type="ECO:0000313" key="2">
    <source>
        <dbReference type="Proteomes" id="UP000275394"/>
    </source>
</evidence>
<dbReference type="EMBL" id="RKHR01000003">
    <property type="protein sequence ID" value="ROS04797.1"/>
    <property type="molecule type" value="Genomic_DNA"/>
</dbReference>
<dbReference type="InterPro" id="IPR011335">
    <property type="entry name" value="Restrct_endonuc-II-like"/>
</dbReference>
<dbReference type="SUPFAM" id="SSF52980">
    <property type="entry name" value="Restriction endonuclease-like"/>
    <property type="match status" value="1"/>
</dbReference>